<feature type="region of interest" description="Disordered" evidence="1">
    <location>
        <begin position="18"/>
        <end position="46"/>
    </location>
</feature>
<organism evidence="2 3">
    <name type="scientific">Nocardia mexicana</name>
    <dbReference type="NCBI Taxonomy" id="279262"/>
    <lineage>
        <taxon>Bacteria</taxon>
        <taxon>Bacillati</taxon>
        <taxon>Actinomycetota</taxon>
        <taxon>Actinomycetes</taxon>
        <taxon>Mycobacteriales</taxon>
        <taxon>Nocardiaceae</taxon>
        <taxon>Nocardia</taxon>
    </lineage>
</organism>
<dbReference type="AlphaFoldDB" id="A0A370HIL2"/>
<accession>A0A370HIL2</accession>
<dbReference type="EMBL" id="QQAZ01000001">
    <property type="protein sequence ID" value="RDI55309.1"/>
    <property type="molecule type" value="Genomic_DNA"/>
</dbReference>
<dbReference type="RefSeq" id="WP_157123887.1">
    <property type="nucleotide sequence ID" value="NZ_QQAZ01000001.1"/>
</dbReference>
<feature type="compositionally biased region" description="Basic and acidic residues" evidence="1">
    <location>
        <begin position="25"/>
        <end position="34"/>
    </location>
</feature>
<evidence type="ECO:0000313" key="2">
    <source>
        <dbReference type="EMBL" id="RDI55309.1"/>
    </source>
</evidence>
<proteinExistence type="predicted"/>
<keyword evidence="3" id="KW-1185">Reference proteome</keyword>
<name>A0A370HIL2_9NOCA</name>
<evidence type="ECO:0000313" key="3">
    <source>
        <dbReference type="Proteomes" id="UP000255355"/>
    </source>
</evidence>
<comment type="caution">
    <text evidence="2">The sequence shown here is derived from an EMBL/GenBank/DDBJ whole genome shotgun (WGS) entry which is preliminary data.</text>
</comment>
<sequence length="46" mass="5182">MGDIGPVRRRIEVVPETRPVLPVPHEPERPERPEVPVPAREPAPAR</sequence>
<feature type="compositionally biased region" description="Pro residues" evidence="1">
    <location>
        <begin position="35"/>
        <end position="46"/>
    </location>
</feature>
<reference evidence="2 3" key="1">
    <citation type="submission" date="2018-07" db="EMBL/GenBank/DDBJ databases">
        <title>Genomic Encyclopedia of Type Strains, Phase IV (KMG-IV): sequencing the most valuable type-strain genomes for metagenomic binning, comparative biology and taxonomic classification.</title>
        <authorList>
            <person name="Goeker M."/>
        </authorList>
    </citation>
    <scope>NUCLEOTIDE SEQUENCE [LARGE SCALE GENOMIC DNA]</scope>
    <source>
        <strain evidence="2 3">DSM 44952</strain>
    </source>
</reference>
<gene>
    <name evidence="2" type="ORF">DFR68_101142</name>
</gene>
<dbReference type="Proteomes" id="UP000255355">
    <property type="component" value="Unassembled WGS sequence"/>
</dbReference>
<evidence type="ECO:0000256" key="1">
    <source>
        <dbReference type="SAM" id="MobiDB-lite"/>
    </source>
</evidence>
<protein>
    <submittedName>
        <fullName evidence="2">Uncharacterized protein</fullName>
    </submittedName>
</protein>
<dbReference type="STRING" id="1210089.GCA_001613165_02157"/>